<dbReference type="InterPro" id="IPR036322">
    <property type="entry name" value="WD40_repeat_dom_sf"/>
</dbReference>
<dbReference type="SMART" id="SM00320">
    <property type="entry name" value="WD40"/>
    <property type="match status" value="4"/>
</dbReference>
<dbReference type="Pfam" id="PF00400">
    <property type="entry name" value="WD40"/>
    <property type="match status" value="2"/>
</dbReference>
<proteinExistence type="predicted"/>
<dbReference type="OrthoDB" id="2421129at2759"/>
<dbReference type="KEGG" id="cvr:CHLNCDRAFT_139436"/>
<dbReference type="InterPro" id="IPR019775">
    <property type="entry name" value="WD40_repeat_CS"/>
</dbReference>
<dbReference type="GO" id="GO:0043130">
    <property type="term" value="F:ubiquitin binding"/>
    <property type="evidence" value="ECO:0007669"/>
    <property type="project" value="TreeGrafter"/>
</dbReference>
<dbReference type="PANTHER" id="PTHR19862:SF14">
    <property type="entry name" value="WD REPEAT-CONTAINING PROTEIN 48"/>
    <property type="match status" value="1"/>
</dbReference>
<dbReference type="PANTHER" id="PTHR19862">
    <property type="entry name" value="WD REPEAT-CONTAINING PROTEIN 48"/>
    <property type="match status" value="1"/>
</dbReference>
<evidence type="ECO:0000256" key="1">
    <source>
        <dbReference type="ARBA" id="ARBA00022574"/>
    </source>
</evidence>
<evidence type="ECO:0000256" key="4">
    <source>
        <dbReference type="SAM" id="MobiDB-lite"/>
    </source>
</evidence>
<dbReference type="PROSITE" id="PS50294">
    <property type="entry name" value="WD_REPEATS_REGION"/>
    <property type="match status" value="1"/>
</dbReference>
<dbReference type="Proteomes" id="UP000008141">
    <property type="component" value="Unassembled WGS sequence"/>
</dbReference>
<dbReference type="PROSITE" id="PS50082">
    <property type="entry name" value="WD_REPEATS_2"/>
    <property type="match status" value="1"/>
</dbReference>
<keyword evidence="1 3" id="KW-0853">WD repeat</keyword>
<sequence>MLLPGQGYGAYAAEVPRDSAYALAMNGAGSLVAAGSTQGVASVVDVRSGQGVMALKGHTDNIRQALHAVLALQLDGEGRLLLSGSADHSVRLWDLGQQRCVQTLAVHTDSVWALAAGPGFAAVYSGGRDGCIYRPSAAARARLAFDGSASHPAPQQRQPAAATPSIPPIQHAAVLTDRRHVVTRDADGGVACWDWTAGRAVRDFGRADVLEVEASLFQPSHSVSAWCAAEVKLGSLGGCMEPPQCFGAEIYAQDLGDEEAPVDLKVNFGEQMLVALFAGWAERQRGTPQPGQQQQQQQGGGPGAGPGSGGAGQGDAVAEGATGGESGAMTDADGGKAQGGGGSAPSSRFSFQGPLAPVVMVSGGGGGGGSVPWRCAIDAFTGQEDVPQWVADCVLHGRYPVSRELKMAFQLAPLPGSQLPSLLQSKLNAPRVLRVNKVADYVRRKMEEHGIALREEPLFWDPAKAERWQAEQAGTDGGGGLGATARVHQLQPVQAAAVGGPRGGGAGGTGGGGAAIIITCGGHTVPWDFSLAAVRQWIWRRSDDLVLHYSVRDHGTPLRLPAIRPPS</sequence>
<keyword evidence="6" id="KW-1185">Reference proteome</keyword>
<name>E1ZPT0_CHLVA</name>
<dbReference type="RefSeq" id="XP_005844302.1">
    <property type="nucleotide sequence ID" value="XM_005844240.1"/>
</dbReference>
<organism evidence="6">
    <name type="scientific">Chlorella variabilis</name>
    <name type="common">Green alga</name>
    <dbReference type="NCBI Taxonomy" id="554065"/>
    <lineage>
        <taxon>Eukaryota</taxon>
        <taxon>Viridiplantae</taxon>
        <taxon>Chlorophyta</taxon>
        <taxon>core chlorophytes</taxon>
        <taxon>Trebouxiophyceae</taxon>
        <taxon>Chlorellales</taxon>
        <taxon>Chlorellaceae</taxon>
        <taxon>Chlorella clade</taxon>
        <taxon>Chlorella</taxon>
    </lineage>
</organism>
<dbReference type="EMBL" id="GL433858">
    <property type="protein sequence ID" value="EFN52200.1"/>
    <property type="molecule type" value="Genomic_DNA"/>
</dbReference>
<feature type="compositionally biased region" description="Low complexity" evidence="4">
    <location>
        <begin position="288"/>
        <end position="297"/>
    </location>
</feature>
<dbReference type="Gene3D" id="2.130.10.10">
    <property type="entry name" value="YVTN repeat-like/Quinoprotein amine dehydrogenase"/>
    <property type="match status" value="1"/>
</dbReference>
<dbReference type="OMA" id="QWIWRRS"/>
<protein>
    <submittedName>
        <fullName evidence="5">Uncharacterized protein</fullName>
    </submittedName>
</protein>
<evidence type="ECO:0000256" key="3">
    <source>
        <dbReference type="PROSITE-ProRule" id="PRU00221"/>
    </source>
</evidence>
<dbReference type="eggNOG" id="KOG0308">
    <property type="taxonomic scope" value="Eukaryota"/>
</dbReference>
<dbReference type="GO" id="GO:0000724">
    <property type="term" value="P:double-strand break repair via homologous recombination"/>
    <property type="evidence" value="ECO:0007669"/>
    <property type="project" value="TreeGrafter"/>
</dbReference>
<dbReference type="InterPro" id="IPR015943">
    <property type="entry name" value="WD40/YVTN_repeat-like_dom_sf"/>
</dbReference>
<dbReference type="AlphaFoldDB" id="E1ZPT0"/>
<feature type="region of interest" description="Disordered" evidence="4">
    <location>
        <begin position="284"/>
        <end position="349"/>
    </location>
</feature>
<feature type="compositionally biased region" description="Gly residues" evidence="4">
    <location>
        <begin position="298"/>
        <end position="313"/>
    </location>
</feature>
<dbReference type="GeneID" id="17351591"/>
<dbReference type="STRING" id="554065.E1ZPT0"/>
<evidence type="ECO:0000313" key="5">
    <source>
        <dbReference type="EMBL" id="EFN52200.1"/>
    </source>
</evidence>
<dbReference type="Pfam" id="PF11816">
    <property type="entry name" value="DUF3337"/>
    <property type="match status" value="1"/>
</dbReference>
<dbReference type="InterPro" id="IPR001680">
    <property type="entry name" value="WD40_rpt"/>
</dbReference>
<accession>E1ZPT0</accession>
<keyword evidence="2" id="KW-0677">Repeat</keyword>
<evidence type="ECO:0000313" key="6">
    <source>
        <dbReference type="Proteomes" id="UP000008141"/>
    </source>
</evidence>
<dbReference type="PROSITE" id="PS00678">
    <property type="entry name" value="WD_REPEATS_1"/>
    <property type="match status" value="1"/>
</dbReference>
<evidence type="ECO:0000256" key="2">
    <source>
        <dbReference type="ARBA" id="ARBA00022737"/>
    </source>
</evidence>
<dbReference type="InParanoid" id="E1ZPT0"/>
<dbReference type="InterPro" id="IPR021772">
    <property type="entry name" value="WDR48/Bun107"/>
</dbReference>
<dbReference type="InterPro" id="IPR051246">
    <property type="entry name" value="WDR48"/>
</dbReference>
<reference evidence="5 6" key="1">
    <citation type="journal article" date="2010" name="Plant Cell">
        <title>The Chlorella variabilis NC64A genome reveals adaptation to photosymbiosis, coevolution with viruses, and cryptic sex.</title>
        <authorList>
            <person name="Blanc G."/>
            <person name="Duncan G."/>
            <person name="Agarkova I."/>
            <person name="Borodovsky M."/>
            <person name="Gurnon J."/>
            <person name="Kuo A."/>
            <person name="Lindquist E."/>
            <person name="Lucas S."/>
            <person name="Pangilinan J."/>
            <person name="Polle J."/>
            <person name="Salamov A."/>
            <person name="Terry A."/>
            <person name="Yamada T."/>
            <person name="Dunigan D.D."/>
            <person name="Grigoriev I.V."/>
            <person name="Claverie J.M."/>
            <person name="Van Etten J.L."/>
        </authorList>
    </citation>
    <scope>NUCLEOTIDE SEQUENCE [LARGE SCALE GENOMIC DNA]</scope>
    <source>
        <strain evidence="5 6">NC64A</strain>
    </source>
</reference>
<feature type="repeat" description="WD" evidence="3">
    <location>
        <begin position="62"/>
        <end position="103"/>
    </location>
</feature>
<dbReference type="SUPFAM" id="SSF50978">
    <property type="entry name" value="WD40 repeat-like"/>
    <property type="match status" value="1"/>
</dbReference>
<gene>
    <name evidence="5" type="ORF">CHLNCDRAFT_139436</name>
</gene>